<evidence type="ECO:0000313" key="3">
    <source>
        <dbReference type="Proteomes" id="UP001497516"/>
    </source>
</evidence>
<sequence>MSAGDHHPQELEASPRPMLLSNSLLESPVLWAGRVCVFYALLKIGLAGSKANPLVSRTNSIEELDGVDESGGSSGAGDLGFSKWIESIQGKPDKETSNK</sequence>
<evidence type="ECO:0000256" key="1">
    <source>
        <dbReference type="SAM" id="MobiDB-lite"/>
    </source>
</evidence>
<dbReference type="Proteomes" id="UP001497516">
    <property type="component" value="Chromosome 3"/>
</dbReference>
<dbReference type="AlphaFoldDB" id="A0AAV2DIR3"/>
<name>A0AAV2DIR3_9ROSI</name>
<keyword evidence="3" id="KW-1185">Reference proteome</keyword>
<dbReference type="PANTHER" id="PTHR37229:SF2">
    <property type="entry name" value="6,7-DIMETHYL-8-RIBITYLLUMAZINE SYNTHASE"/>
    <property type="match status" value="1"/>
</dbReference>
<accession>A0AAV2DIR3</accession>
<protein>
    <submittedName>
        <fullName evidence="2">Uncharacterized protein</fullName>
    </submittedName>
</protein>
<dbReference type="EMBL" id="OZ034816">
    <property type="protein sequence ID" value="CAL1373177.1"/>
    <property type="molecule type" value="Genomic_DNA"/>
</dbReference>
<proteinExistence type="predicted"/>
<feature type="region of interest" description="Disordered" evidence="1">
    <location>
        <begin position="64"/>
        <end position="99"/>
    </location>
</feature>
<reference evidence="2 3" key="1">
    <citation type="submission" date="2024-04" db="EMBL/GenBank/DDBJ databases">
        <authorList>
            <person name="Fracassetti M."/>
        </authorList>
    </citation>
    <scope>NUCLEOTIDE SEQUENCE [LARGE SCALE GENOMIC DNA]</scope>
</reference>
<dbReference type="PANTHER" id="PTHR37229">
    <property type="entry name" value="6,7-DIMETHYL-8-RIBITYLLUMAZINE SYNTHASE"/>
    <property type="match status" value="1"/>
</dbReference>
<evidence type="ECO:0000313" key="2">
    <source>
        <dbReference type="EMBL" id="CAL1373177.1"/>
    </source>
</evidence>
<gene>
    <name evidence="2" type="ORF">LTRI10_LOCUS15124</name>
</gene>
<organism evidence="2 3">
    <name type="scientific">Linum trigynum</name>
    <dbReference type="NCBI Taxonomy" id="586398"/>
    <lineage>
        <taxon>Eukaryota</taxon>
        <taxon>Viridiplantae</taxon>
        <taxon>Streptophyta</taxon>
        <taxon>Embryophyta</taxon>
        <taxon>Tracheophyta</taxon>
        <taxon>Spermatophyta</taxon>
        <taxon>Magnoliopsida</taxon>
        <taxon>eudicotyledons</taxon>
        <taxon>Gunneridae</taxon>
        <taxon>Pentapetalae</taxon>
        <taxon>rosids</taxon>
        <taxon>fabids</taxon>
        <taxon>Malpighiales</taxon>
        <taxon>Linaceae</taxon>
        <taxon>Linum</taxon>
    </lineage>
</organism>
<dbReference type="GO" id="GO:0009941">
    <property type="term" value="C:chloroplast envelope"/>
    <property type="evidence" value="ECO:0007669"/>
    <property type="project" value="TreeGrafter"/>
</dbReference>